<dbReference type="Proteomes" id="UP000193118">
    <property type="component" value="Unassembled WGS sequence"/>
</dbReference>
<protein>
    <recommendedName>
        <fullName evidence="1">Cyclophilin-like domain-containing protein</fullName>
    </recommendedName>
</protein>
<organism evidence="2 3">
    <name type="scientific">Neisseria dentiae</name>
    <dbReference type="NCBI Taxonomy" id="194197"/>
    <lineage>
        <taxon>Bacteria</taxon>
        <taxon>Pseudomonadati</taxon>
        <taxon>Pseudomonadota</taxon>
        <taxon>Betaproteobacteria</taxon>
        <taxon>Neisseriales</taxon>
        <taxon>Neisseriaceae</taxon>
        <taxon>Neisseria</taxon>
    </lineage>
</organism>
<dbReference type="SUPFAM" id="SSF50891">
    <property type="entry name" value="Cyclophilin-like"/>
    <property type="match status" value="1"/>
</dbReference>
<feature type="domain" description="Cyclophilin-like" evidence="1">
    <location>
        <begin position="3"/>
        <end position="108"/>
    </location>
</feature>
<dbReference type="Pfam" id="PF18050">
    <property type="entry name" value="Cyclophil_like2"/>
    <property type="match status" value="1"/>
</dbReference>
<dbReference type="EMBL" id="MTBO01000030">
    <property type="protein sequence ID" value="OSI14748.1"/>
    <property type="molecule type" value="Genomic_DNA"/>
</dbReference>
<keyword evidence="3" id="KW-1185">Reference proteome</keyword>
<reference evidence="3" key="1">
    <citation type="submission" date="2017-01" db="EMBL/GenBank/DDBJ databases">
        <authorList>
            <person name="Wolfgang W.J."/>
            <person name="Cole J."/>
            <person name="Wroblewski D."/>
            <person name="Mcginnis J."/>
            <person name="Musser K.A."/>
        </authorList>
    </citation>
    <scope>NUCLEOTIDE SEQUENCE [LARGE SCALE GENOMIC DNA]</scope>
    <source>
        <strain evidence="3">DSM 19151</strain>
    </source>
</reference>
<dbReference type="STRING" id="194197.BWD09_09875"/>
<comment type="caution">
    <text evidence="2">The sequence shown here is derived from an EMBL/GenBank/DDBJ whole genome shotgun (WGS) entry which is preliminary data.</text>
</comment>
<evidence type="ECO:0000313" key="3">
    <source>
        <dbReference type="Proteomes" id="UP000193118"/>
    </source>
</evidence>
<accession>A0A1X3D4C5</accession>
<evidence type="ECO:0000259" key="1">
    <source>
        <dbReference type="Pfam" id="PF18050"/>
    </source>
</evidence>
<dbReference type="InterPro" id="IPR041183">
    <property type="entry name" value="Cyclophilin-like"/>
</dbReference>
<dbReference type="Gene3D" id="2.40.100.20">
    <property type="match status" value="1"/>
</dbReference>
<proteinExistence type="predicted"/>
<dbReference type="OrthoDB" id="5298378at2"/>
<name>A0A1X3D4C5_9NEIS</name>
<dbReference type="AlphaFoldDB" id="A0A1X3D4C5"/>
<evidence type="ECO:0000313" key="2">
    <source>
        <dbReference type="EMBL" id="OSI14748.1"/>
    </source>
</evidence>
<gene>
    <name evidence="2" type="ORF">BWD09_09875</name>
</gene>
<dbReference type="InterPro" id="IPR029000">
    <property type="entry name" value="Cyclophilin-like_dom_sf"/>
</dbReference>
<sequence length="113" mass="12542">MQLTINNRSFTADLADTAAAQELRRLLPLTLTLQDHLGNEKHAPLPRSLPRNDSRPGRIEAGDVMLWQGDTIVVFYESFDSAYSYTRLGKIRDIEGLKQAVGKGAVDILFAAE</sequence>